<evidence type="ECO:0000313" key="1">
    <source>
        <dbReference type="EMBL" id="MEI5985335.1"/>
    </source>
</evidence>
<dbReference type="EMBL" id="JAYLLN010000024">
    <property type="protein sequence ID" value="MEI5985335.1"/>
    <property type="molecule type" value="Genomic_DNA"/>
</dbReference>
<dbReference type="RefSeq" id="WP_099366018.1">
    <property type="nucleotide sequence ID" value="NZ_JAYLLN010000024.1"/>
</dbReference>
<sequence>MSQRIDNAFIGRFFSRNCSKAEVILLNEYFQTEKGRAHLEKFLKNAWKSKNSGLSEEELNRHKEEFLERWNLVNNKKIMPFSPWKKILITVSAL</sequence>
<organism evidence="1 2">
    <name type="scientific">Sphingobacterium tenebrionis</name>
    <dbReference type="NCBI Taxonomy" id="3111775"/>
    <lineage>
        <taxon>Bacteria</taxon>
        <taxon>Pseudomonadati</taxon>
        <taxon>Bacteroidota</taxon>
        <taxon>Sphingobacteriia</taxon>
        <taxon>Sphingobacteriales</taxon>
        <taxon>Sphingobacteriaceae</taxon>
        <taxon>Sphingobacterium</taxon>
    </lineage>
</organism>
<reference evidence="1 2" key="1">
    <citation type="submission" date="2024-01" db="EMBL/GenBank/DDBJ databases">
        <title>Sphingobacterium tenebrionis sp. nov., a novel endophyte isolated from tenebrio molitor intestines.</title>
        <authorList>
            <person name="Zhang C."/>
        </authorList>
    </citation>
    <scope>NUCLEOTIDE SEQUENCE [LARGE SCALE GENOMIC DNA]</scope>
    <source>
        <strain evidence="1 2">PU5-4</strain>
    </source>
</reference>
<evidence type="ECO:0000313" key="2">
    <source>
        <dbReference type="Proteomes" id="UP001363035"/>
    </source>
</evidence>
<keyword evidence="2" id="KW-1185">Reference proteome</keyword>
<protein>
    <submittedName>
        <fullName evidence="1">Uncharacterized protein</fullName>
    </submittedName>
</protein>
<comment type="caution">
    <text evidence="1">The sequence shown here is derived from an EMBL/GenBank/DDBJ whole genome shotgun (WGS) entry which is preliminary data.</text>
</comment>
<dbReference type="Proteomes" id="UP001363035">
    <property type="component" value="Unassembled WGS sequence"/>
</dbReference>
<gene>
    <name evidence="1" type="ORF">VJ786_10525</name>
</gene>
<name>A0ABU8I819_9SPHI</name>
<accession>A0ABU8I819</accession>
<proteinExistence type="predicted"/>